<reference evidence="2" key="2">
    <citation type="journal article" date="2023" name="Proc. Natl. Acad. Sci. U.S.A.">
        <title>A global phylogenomic analysis of the shiitake genus Lentinula.</title>
        <authorList>
            <person name="Sierra-Patev S."/>
            <person name="Min B."/>
            <person name="Naranjo-Ortiz M."/>
            <person name="Looney B."/>
            <person name="Konkel Z."/>
            <person name="Slot J.C."/>
            <person name="Sakamoto Y."/>
            <person name="Steenwyk J.L."/>
            <person name="Rokas A."/>
            <person name="Carro J."/>
            <person name="Camarero S."/>
            <person name="Ferreira P."/>
            <person name="Molpeceres G."/>
            <person name="Ruiz-Duenas F.J."/>
            <person name="Serrano A."/>
            <person name="Henrissat B."/>
            <person name="Drula E."/>
            <person name="Hughes K.W."/>
            <person name="Mata J.L."/>
            <person name="Ishikawa N.K."/>
            <person name="Vargas-Isla R."/>
            <person name="Ushijima S."/>
            <person name="Smith C.A."/>
            <person name="Donoghue J."/>
            <person name="Ahrendt S."/>
            <person name="Andreopoulos W."/>
            <person name="He G."/>
            <person name="LaButti K."/>
            <person name="Lipzen A."/>
            <person name="Ng V."/>
            <person name="Riley R."/>
            <person name="Sandor L."/>
            <person name="Barry K."/>
            <person name="Martinez A.T."/>
            <person name="Xiao Y."/>
            <person name="Gibbons J.G."/>
            <person name="Terashima K."/>
            <person name="Grigoriev I.V."/>
            <person name="Hibbett D."/>
        </authorList>
    </citation>
    <scope>NUCLEOTIDE SEQUENCE</scope>
    <source>
        <strain evidence="2">Sp2 HRB7682 ss15</strain>
    </source>
</reference>
<organism evidence="2 3">
    <name type="scientific">Lentinula lateritia</name>
    <dbReference type="NCBI Taxonomy" id="40482"/>
    <lineage>
        <taxon>Eukaryota</taxon>
        <taxon>Fungi</taxon>
        <taxon>Dikarya</taxon>
        <taxon>Basidiomycota</taxon>
        <taxon>Agaricomycotina</taxon>
        <taxon>Agaricomycetes</taxon>
        <taxon>Agaricomycetidae</taxon>
        <taxon>Agaricales</taxon>
        <taxon>Marasmiineae</taxon>
        <taxon>Omphalotaceae</taxon>
        <taxon>Lentinula</taxon>
    </lineage>
</organism>
<evidence type="ECO:0000313" key="3">
    <source>
        <dbReference type="Proteomes" id="UP001150238"/>
    </source>
</evidence>
<evidence type="ECO:0000313" key="2">
    <source>
        <dbReference type="EMBL" id="KAJ4467651.1"/>
    </source>
</evidence>
<feature type="chain" id="PRO_5040903473" evidence="1">
    <location>
        <begin position="30"/>
        <end position="206"/>
    </location>
</feature>
<gene>
    <name evidence="2" type="ORF">C8J55DRAFT_525501</name>
</gene>
<sequence length="206" mass="23861">MIFPNKFPFILLVMTTSLCCMRLLVSVHASPLGATLKDRAQLNGGRISLGYYYTALSTTIRHHNGFNALMHDYLTIFIQPSCFFQGNAYSNERSSLFLYQLYSSTSFVLDQDKKLFIRSKELDPDKTIIVSPSLHIEKDPKFLDDLVFVFPDSLLLPYLEIYHKKYLNPLQIDAQLVNSGKFVDWRDWPKKIIDLPPDLKPRRPRP</sequence>
<dbReference type="Proteomes" id="UP001150238">
    <property type="component" value="Unassembled WGS sequence"/>
</dbReference>
<comment type="caution">
    <text evidence="2">The sequence shown here is derived from an EMBL/GenBank/DDBJ whole genome shotgun (WGS) entry which is preliminary data.</text>
</comment>
<accession>A0A9W9DFE2</accession>
<dbReference type="EMBL" id="JANVFS010000040">
    <property type="protein sequence ID" value="KAJ4467651.1"/>
    <property type="molecule type" value="Genomic_DNA"/>
</dbReference>
<name>A0A9W9DFE2_9AGAR</name>
<feature type="signal peptide" evidence="1">
    <location>
        <begin position="1"/>
        <end position="29"/>
    </location>
</feature>
<keyword evidence="1" id="KW-0732">Signal</keyword>
<protein>
    <submittedName>
        <fullName evidence="2">Uncharacterized protein</fullName>
    </submittedName>
</protein>
<proteinExistence type="predicted"/>
<evidence type="ECO:0000256" key="1">
    <source>
        <dbReference type="SAM" id="SignalP"/>
    </source>
</evidence>
<dbReference type="AlphaFoldDB" id="A0A9W9DFE2"/>
<reference evidence="2" key="1">
    <citation type="submission" date="2022-08" db="EMBL/GenBank/DDBJ databases">
        <authorList>
            <consortium name="DOE Joint Genome Institute"/>
            <person name="Min B."/>
            <person name="Riley R."/>
            <person name="Sierra-Patev S."/>
            <person name="Naranjo-Ortiz M."/>
            <person name="Looney B."/>
            <person name="Konkel Z."/>
            <person name="Slot J.C."/>
            <person name="Sakamoto Y."/>
            <person name="Steenwyk J.L."/>
            <person name="Rokas A."/>
            <person name="Carro J."/>
            <person name="Camarero S."/>
            <person name="Ferreira P."/>
            <person name="Molpeceres G."/>
            <person name="Ruiz-Duenas F.J."/>
            <person name="Serrano A."/>
            <person name="Henrissat B."/>
            <person name="Drula E."/>
            <person name="Hughes K.W."/>
            <person name="Mata J.L."/>
            <person name="Ishikawa N.K."/>
            <person name="Vargas-Isla R."/>
            <person name="Ushijima S."/>
            <person name="Smith C.A."/>
            <person name="Ahrendt S."/>
            <person name="Andreopoulos W."/>
            <person name="He G."/>
            <person name="Labutti K."/>
            <person name="Lipzen A."/>
            <person name="Ng V."/>
            <person name="Sandor L."/>
            <person name="Barry K."/>
            <person name="Martinez A.T."/>
            <person name="Xiao Y."/>
            <person name="Gibbons J.G."/>
            <person name="Terashima K."/>
            <person name="Hibbett D.S."/>
            <person name="Grigoriev I.V."/>
        </authorList>
    </citation>
    <scope>NUCLEOTIDE SEQUENCE</scope>
    <source>
        <strain evidence="2">Sp2 HRB7682 ss15</strain>
    </source>
</reference>